<keyword evidence="1" id="KW-0732">Signal</keyword>
<organism evidence="3 4">
    <name type="scientific">Chitinophaga skermanii</name>
    <dbReference type="NCBI Taxonomy" id="331697"/>
    <lineage>
        <taxon>Bacteria</taxon>
        <taxon>Pseudomonadati</taxon>
        <taxon>Bacteroidota</taxon>
        <taxon>Chitinophagia</taxon>
        <taxon>Chitinophagales</taxon>
        <taxon>Chitinophagaceae</taxon>
        <taxon>Chitinophaga</taxon>
    </lineage>
</organism>
<dbReference type="EMBL" id="QLLL01000005">
    <property type="protein sequence ID" value="RAJ04107.1"/>
    <property type="molecule type" value="Genomic_DNA"/>
</dbReference>
<dbReference type="Proteomes" id="UP000249547">
    <property type="component" value="Unassembled WGS sequence"/>
</dbReference>
<dbReference type="PANTHER" id="PTHR34406">
    <property type="entry name" value="PROTEIN YCEI"/>
    <property type="match status" value="1"/>
</dbReference>
<proteinExistence type="predicted"/>
<dbReference type="OrthoDB" id="116832at2"/>
<name>A0A327QQN7_9BACT</name>
<evidence type="ECO:0000259" key="2">
    <source>
        <dbReference type="Pfam" id="PF04264"/>
    </source>
</evidence>
<dbReference type="PANTHER" id="PTHR34406:SF1">
    <property type="entry name" value="PROTEIN YCEI"/>
    <property type="match status" value="1"/>
</dbReference>
<evidence type="ECO:0000313" key="4">
    <source>
        <dbReference type="Proteomes" id="UP000249547"/>
    </source>
</evidence>
<dbReference type="InterPro" id="IPR007372">
    <property type="entry name" value="Lipid/polyisoprenoid-bd_YceI"/>
</dbReference>
<feature type="chain" id="PRO_5016357512" evidence="1">
    <location>
        <begin position="20"/>
        <end position="182"/>
    </location>
</feature>
<comment type="caution">
    <text evidence="3">The sequence shown here is derived from an EMBL/GenBank/DDBJ whole genome shotgun (WGS) entry which is preliminary data.</text>
</comment>
<sequence>MKACLWLCCLLFFTLHAAAQNIFSAKNVASSFFSKAPLEDIDAHSKSGVSAINVQARTVFVQVPINSFEFKKSLMQEHFNENYMESDKYPNAIFKGRIVDEINLATNGTYTATVTGNLLLHGVDKTYSEKVTFTVNNGKINAVANFKVKLADHKIKIPTIVFKNIAEVVDVSIEANYLPYSK</sequence>
<dbReference type="Gene3D" id="2.40.128.110">
    <property type="entry name" value="Lipid/polyisoprenoid-binding, YceI-like"/>
    <property type="match status" value="1"/>
</dbReference>
<dbReference type="SUPFAM" id="SSF101874">
    <property type="entry name" value="YceI-like"/>
    <property type="match status" value="1"/>
</dbReference>
<dbReference type="Pfam" id="PF04264">
    <property type="entry name" value="YceI"/>
    <property type="match status" value="1"/>
</dbReference>
<feature type="signal peptide" evidence="1">
    <location>
        <begin position="1"/>
        <end position="19"/>
    </location>
</feature>
<reference evidence="3 4" key="1">
    <citation type="submission" date="2018-06" db="EMBL/GenBank/DDBJ databases">
        <title>Genomic Encyclopedia of Archaeal and Bacterial Type Strains, Phase II (KMG-II): from individual species to whole genera.</title>
        <authorList>
            <person name="Goeker M."/>
        </authorList>
    </citation>
    <scope>NUCLEOTIDE SEQUENCE [LARGE SCALE GENOMIC DNA]</scope>
    <source>
        <strain evidence="3 4">DSM 23857</strain>
    </source>
</reference>
<accession>A0A327QQN7</accession>
<dbReference type="InterPro" id="IPR036761">
    <property type="entry name" value="TTHA0802/YceI-like_sf"/>
</dbReference>
<gene>
    <name evidence="3" type="ORF">LX64_02985</name>
</gene>
<evidence type="ECO:0000313" key="3">
    <source>
        <dbReference type="EMBL" id="RAJ04107.1"/>
    </source>
</evidence>
<feature type="domain" description="Lipid/polyisoprenoid-binding YceI-like" evidence="2">
    <location>
        <begin position="51"/>
        <end position="175"/>
    </location>
</feature>
<keyword evidence="4" id="KW-1185">Reference proteome</keyword>
<dbReference type="RefSeq" id="WP_111598413.1">
    <property type="nucleotide sequence ID" value="NZ_QLLL01000005.1"/>
</dbReference>
<dbReference type="AlphaFoldDB" id="A0A327QQN7"/>
<evidence type="ECO:0000256" key="1">
    <source>
        <dbReference type="SAM" id="SignalP"/>
    </source>
</evidence>
<protein>
    <submittedName>
        <fullName evidence="3">YceI-like domain-containing protein</fullName>
    </submittedName>
</protein>